<dbReference type="PROSITE" id="PS00151">
    <property type="entry name" value="ACYLPHOSPHATASE_2"/>
    <property type="match status" value="1"/>
</dbReference>
<dbReference type="GO" id="GO:0003998">
    <property type="term" value="F:acylphosphatase activity"/>
    <property type="evidence" value="ECO:0007669"/>
    <property type="project" value="UniProtKB-EC"/>
</dbReference>
<dbReference type="RefSeq" id="WP_115151441.1">
    <property type="nucleotide sequence ID" value="NZ_UGPP01000001.1"/>
</dbReference>
<dbReference type="EMBL" id="UGPP01000001">
    <property type="protein sequence ID" value="STY71061.1"/>
    <property type="molecule type" value="Genomic_DNA"/>
</dbReference>
<evidence type="ECO:0000259" key="7">
    <source>
        <dbReference type="PROSITE" id="PS51160"/>
    </source>
</evidence>
<evidence type="ECO:0000256" key="3">
    <source>
        <dbReference type="ARBA" id="ARBA00015991"/>
    </source>
</evidence>
<evidence type="ECO:0000256" key="4">
    <source>
        <dbReference type="ARBA" id="ARBA00047645"/>
    </source>
</evidence>
<dbReference type="InterPro" id="IPR017968">
    <property type="entry name" value="Acylphosphatase_CS"/>
</dbReference>
<dbReference type="PROSITE" id="PS51160">
    <property type="entry name" value="ACYLPHOSPHATASE_3"/>
    <property type="match status" value="1"/>
</dbReference>
<dbReference type="PRINTS" id="PR00112">
    <property type="entry name" value="ACYLPHPHTASE"/>
</dbReference>
<dbReference type="Proteomes" id="UP000255234">
    <property type="component" value="Unassembled WGS sequence"/>
</dbReference>
<accession>A0A378NRT4</accession>
<evidence type="ECO:0000313" key="8">
    <source>
        <dbReference type="EMBL" id="STY71061.1"/>
    </source>
</evidence>
<name>A0A378NRT4_9FIRM</name>
<dbReference type="SUPFAM" id="SSF54975">
    <property type="entry name" value="Acylphosphatase/BLUF domain-like"/>
    <property type="match status" value="1"/>
</dbReference>
<feature type="active site" evidence="5">
    <location>
        <position position="39"/>
    </location>
</feature>
<comment type="catalytic activity">
    <reaction evidence="4 5">
        <text>an acyl phosphate + H2O = a carboxylate + phosphate + H(+)</text>
        <dbReference type="Rhea" id="RHEA:14965"/>
        <dbReference type="ChEBI" id="CHEBI:15377"/>
        <dbReference type="ChEBI" id="CHEBI:15378"/>
        <dbReference type="ChEBI" id="CHEBI:29067"/>
        <dbReference type="ChEBI" id="CHEBI:43474"/>
        <dbReference type="ChEBI" id="CHEBI:59918"/>
        <dbReference type="EC" id="3.6.1.7"/>
    </reaction>
</comment>
<protein>
    <recommendedName>
        <fullName evidence="3 5">acylphosphatase</fullName>
        <ecNumber evidence="2 5">3.6.1.7</ecNumber>
    </recommendedName>
</protein>
<dbReference type="AlphaFoldDB" id="A0A378NRT4"/>
<dbReference type="PANTHER" id="PTHR47268:SF4">
    <property type="entry name" value="ACYLPHOSPHATASE"/>
    <property type="match status" value="1"/>
</dbReference>
<keyword evidence="5 8" id="KW-0378">Hydrolase</keyword>
<dbReference type="EC" id="3.6.1.7" evidence="2 5"/>
<dbReference type="InterPro" id="IPR036046">
    <property type="entry name" value="Acylphosphatase-like_dom_sf"/>
</dbReference>
<evidence type="ECO:0000256" key="6">
    <source>
        <dbReference type="RuleBase" id="RU004168"/>
    </source>
</evidence>
<dbReference type="Gene3D" id="3.30.70.100">
    <property type="match status" value="1"/>
</dbReference>
<dbReference type="InterPro" id="IPR001792">
    <property type="entry name" value="Acylphosphatase-like_dom"/>
</dbReference>
<feature type="active site" evidence="5">
    <location>
        <position position="21"/>
    </location>
</feature>
<evidence type="ECO:0000256" key="1">
    <source>
        <dbReference type="ARBA" id="ARBA00005614"/>
    </source>
</evidence>
<proteinExistence type="inferred from homology"/>
<evidence type="ECO:0000313" key="9">
    <source>
        <dbReference type="Proteomes" id="UP000255234"/>
    </source>
</evidence>
<dbReference type="InterPro" id="IPR020456">
    <property type="entry name" value="Acylphosphatase"/>
</dbReference>
<gene>
    <name evidence="8" type="primary">acyP</name>
    <name evidence="8" type="ORF">NCTC10571_01213</name>
</gene>
<sequence>MEQIKRYKAVITGNVQGVGLRVFVMDNASKLGITGWVKNMADGTVEMEAQGNLDKLDQLFATIKKGNFIIKVDSIDCTEIDCVEEASFIIKY</sequence>
<dbReference type="Pfam" id="PF00708">
    <property type="entry name" value="Acylphosphatase"/>
    <property type="match status" value="1"/>
</dbReference>
<evidence type="ECO:0000256" key="2">
    <source>
        <dbReference type="ARBA" id="ARBA00012150"/>
    </source>
</evidence>
<feature type="domain" description="Acylphosphatase-like" evidence="7">
    <location>
        <begin position="6"/>
        <end position="92"/>
    </location>
</feature>
<reference evidence="8 9" key="1">
    <citation type="submission" date="2018-06" db="EMBL/GenBank/DDBJ databases">
        <authorList>
            <consortium name="Pathogen Informatics"/>
            <person name="Doyle S."/>
        </authorList>
    </citation>
    <scope>NUCLEOTIDE SEQUENCE [LARGE SCALE GENOMIC DNA]</scope>
    <source>
        <strain evidence="8 9">NCTC10571</strain>
    </source>
</reference>
<organism evidence="8 9">
    <name type="scientific">Megamonas hypermegale</name>
    <dbReference type="NCBI Taxonomy" id="158847"/>
    <lineage>
        <taxon>Bacteria</taxon>
        <taxon>Bacillati</taxon>
        <taxon>Bacillota</taxon>
        <taxon>Negativicutes</taxon>
        <taxon>Selenomonadales</taxon>
        <taxon>Selenomonadaceae</taxon>
        <taxon>Megamonas</taxon>
    </lineage>
</organism>
<dbReference type="PANTHER" id="PTHR47268">
    <property type="entry name" value="ACYLPHOSPHATASE"/>
    <property type="match status" value="1"/>
</dbReference>
<evidence type="ECO:0000256" key="5">
    <source>
        <dbReference type="PROSITE-ProRule" id="PRU00520"/>
    </source>
</evidence>
<comment type="similarity">
    <text evidence="1 6">Belongs to the acylphosphatase family.</text>
</comment>